<protein>
    <recommendedName>
        <fullName evidence="4">Pre-rRNA-processing protein RIX1 N-terminal domain-containing protein</fullName>
    </recommendedName>
</protein>
<dbReference type="InterPro" id="IPR011989">
    <property type="entry name" value="ARM-like"/>
</dbReference>
<gene>
    <name evidence="5" type="ORF">L1049_011011</name>
</gene>
<evidence type="ECO:0000256" key="1">
    <source>
        <dbReference type="ARBA" id="ARBA00004123"/>
    </source>
</evidence>
<feature type="domain" description="Pre-rRNA-processing protein RIX1 N-terminal" evidence="4">
    <location>
        <begin position="18"/>
        <end position="224"/>
    </location>
</feature>
<proteinExistence type="inferred from homology"/>
<keyword evidence="6" id="KW-1185">Reference proteome</keyword>
<dbReference type="Gene3D" id="1.25.10.10">
    <property type="entry name" value="Leucine-rich Repeat Variant"/>
    <property type="match status" value="1"/>
</dbReference>
<dbReference type="AlphaFoldDB" id="A0AAP0X2A5"/>
<reference evidence="5 6" key="1">
    <citation type="journal article" date="2024" name="Plant J.">
        <title>Genome sequences and population genomics reveal climatic adaptation and genomic divergence between two closely related sweetgum species.</title>
        <authorList>
            <person name="Xu W.Q."/>
            <person name="Ren C.Q."/>
            <person name="Zhang X.Y."/>
            <person name="Comes H.P."/>
            <person name="Liu X.H."/>
            <person name="Li Y.G."/>
            <person name="Kettle C.J."/>
            <person name="Jalonen R."/>
            <person name="Gaisberger H."/>
            <person name="Ma Y.Z."/>
            <person name="Qiu Y.X."/>
        </authorList>
    </citation>
    <scope>NUCLEOTIDE SEQUENCE [LARGE SCALE GENOMIC DNA]</scope>
    <source>
        <strain evidence="5">Hangzhou</strain>
    </source>
</reference>
<dbReference type="Proteomes" id="UP001415857">
    <property type="component" value="Unassembled WGS sequence"/>
</dbReference>
<organism evidence="5 6">
    <name type="scientific">Liquidambar formosana</name>
    <name type="common">Formosan gum</name>
    <dbReference type="NCBI Taxonomy" id="63359"/>
    <lineage>
        <taxon>Eukaryota</taxon>
        <taxon>Viridiplantae</taxon>
        <taxon>Streptophyta</taxon>
        <taxon>Embryophyta</taxon>
        <taxon>Tracheophyta</taxon>
        <taxon>Spermatophyta</taxon>
        <taxon>Magnoliopsida</taxon>
        <taxon>eudicotyledons</taxon>
        <taxon>Gunneridae</taxon>
        <taxon>Pentapetalae</taxon>
        <taxon>Saxifragales</taxon>
        <taxon>Altingiaceae</taxon>
        <taxon>Liquidambar</taxon>
    </lineage>
</organism>
<dbReference type="PANTHER" id="PTHR34105:SF1">
    <property type="entry name" value="PROLINE-, GLUTAMIC ACID- AND LEUCINE-RICH PROTEIN 1"/>
    <property type="match status" value="1"/>
</dbReference>
<dbReference type="PANTHER" id="PTHR34105">
    <property type="entry name" value="PROLINE-, GLUTAMIC ACID- AND LEUCINE-RICH PROTEIN 1"/>
    <property type="match status" value="1"/>
</dbReference>
<keyword evidence="3" id="KW-0539">Nucleus</keyword>
<dbReference type="EMBL" id="JBBPBK010000006">
    <property type="protein sequence ID" value="KAK9282790.1"/>
    <property type="molecule type" value="Genomic_DNA"/>
</dbReference>
<comment type="similarity">
    <text evidence="2">Belongs to the RIX1/PELP1 family.</text>
</comment>
<evidence type="ECO:0000313" key="6">
    <source>
        <dbReference type="Proteomes" id="UP001415857"/>
    </source>
</evidence>
<evidence type="ECO:0000313" key="5">
    <source>
        <dbReference type="EMBL" id="KAK9282790.1"/>
    </source>
</evidence>
<name>A0AAP0X2A5_LIQFO</name>
<comment type="caution">
    <text evidence="5">The sequence shown here is derived from an EMBL/GenBank/DDBJ whole genome shotgun (WGS) entry which is preliminary data.</text>
</comment>
<dbReference type="GO" id="GO:0005634">
    <property type="term" value="C:nucleus"/>
    <property type="evidence" value="ECO:0007669"/>
    <property type="project" value="UniProtKB-SubCell"/>
</dbReference>
<comment type="subcellular location">
    <subcellularLocation>
        <location evidence="1">Nucleus</location>
    </subcellularLocation>
</comment>
<dbReference type="Pfam" id="PF08167">
    <property type="entry name" value="RIX1"/>
    <property type="match status" value="1"/>
</dbReference>
<dbReference type="InterPro" id="IPR012583">
    <property type="entry name" value="RIX1_N"/>
</dbReference>
<dbReference type="GO" id="GO:0006364">
    <property type="term" value="P:rRNA processing"/>
    <property type="evidence" value="ECO:0007669"/>
    <property type="project" value="TreeGrafter"/>
</dbReference>
<dbReference type="InterPro" id="IPR016024">
    <property type="entry name" value="ARM-type_fold"/>
</dbReference>
<evidence type="ECO:0000256" key="3">
    <source>
        <dbReference type="ARBA" id="ARBA00023242"/>
    </source>
</evidence>
<accession>A0AAP0X2A5</accession>
<dbReference type="SUPFAM" id="SSF48371">
    <property type="entry name" value="ARM repeat"/>
    <property type="match status" value="1"/>
</dbReference>
<evidence type="ECO:0000259" key="4">
    <source>
        <dbReference type="Pfam" id="PF08167"/>
    </source>
</evidence>
<sequence length="704" mass="77393">MAAFDHFRNMYDVALKPRLLRSLITEHVPDEKHPFRSPSELSNVVSAIRTHGLLSESFTESADRKHVESWKSAVDCWVDRLLVLVSTNMPDKCWAGICLLGVTCKECSSDRLLTSYSVWFQKLLSHIQPPADSHFVKVASCTSISDLFTRLGGFPNLKKDGTSHAGKLVQPVLKLLSEDSSEAVWEGAVHLLCTIITFFPSSVHRHYDSAEAAIVSKIMSGKCSDNVLKKLAHCLALLPKSRGDEDGWSLLMQKILISINVHLNDAFQGLEEETKCNEAIRLLVAPGKDPPPPLGGHIISGEALDNATRRSERLLMSRVSTLMLCCCTMLTSSYPVQVTVPVRPLLALVGRVLMVDGSLSQALYPFMTAMQQEFICSQLPVLHMYSLELLTAIIKGVRSQLLPHAAEIVRLLTEYFKTCALPELRIKVYSIIRILLISMGVGIAVFLAPEVINNASVDLDESDCTSSSACLKVSAEALLQPSHRKRKHATTIGSLEEQHERVGSQAGVPNNYPTTPTSVKIAALEALEALLTVGGASRSECWRTNVDFLLITIATSACKVGWADEETDIFLLDKHASCWANFQLVSLRALLASLLSPARVCPPYLAQGLELFRRGKQQTGTRLAAFCAHALLALEVLIHPRARSLADFPSAKHDCFDEVNHKFSESVYSGSQKHIPFSSGTLGMGLGDLNPDDDDLYNSWLGNW</sequence>
<evidence type="ECO:0000256" key="2">
    <source>
        <dbReference type="ARBA" id="ARBA00010511"/>
    </source>
</evidence>